<organism evidence="2 3">
    <name type="scientific">Tieghemostelium lacteum</name>
    <name type="common">Slime mold</name>
    <name type="synonym">Dictyostelium lacteum</name>
    <dbReference type="NCBI Taxonomy" id="361077"/>
    <lineage>
        <taxon>Eukaryota</taxon>
        <taxon>Amoebozoa</taxon>
        <taxon>Evosea</taxon>
        <taxon>Eumycetozoa</taxon>
        <taxon>Dictyostelia</taxon>
        <taxon>Dictyosteliales</taxon>
        <taxon>Raperosteliaceae</taxon>
        <taxon>Tieghemostelium</taxon>
    </lineage>
</organism>
<evidence type="ECO:0000313" key="2">
    <source>
        <dbReference type="EMBL" id="KYR01841.1"/>
    </source>
</evidence>
<accession>A0A152A6U1</accession>
<dbReference type="Proteomes" id="UP000076078">
    <property type="component" value="Unassembled WGS sequence"/>
</dbReference>
<keyword evidence="3" id="KW-1185">Reference proteome</keyword>
<dbReference type="InParanoid" id="A0A152A6U1"/>
<protein>
    <submittedName>
        <fullName evidence="2">Uncharacterized protein</fullName>
    </submittedName>
</protein>
<gene>
    <name evidence="2" type="ORF">DLAC_01858</name>
</gene>
<keyword evidence="1" id="KW-0175">Coiled coil</keyword>
<evidence type="ECO:0000256" key="1">
    <source>
        <dbReference type="SAM" id="Coils"/>
    </source>
</evidence>
<reference evidence="2 3" key="1">
    <citation type="submission" date="2015-12" db="EMBL/GenBank/DDBJ databases">
        <title>Dictyostelia acquired genes for synthesis and detection of signals that induce cell-type specialization by lateral gene transfer from prokaryotes.</title>
        <authorList>
            <person name="Gloeckner G."/>
            <person name="Schaap P."/>
        </authorList>
    </citation>
    <scope>NUCLEOTIDE SEQUENCE [LARGE SCALE GENOMIC DNA]</scope>
    <source>
        <strain evidence="2 3">TK</strain>
    </source>
</reference>
<dbReference type="AlphaFoldDB" id="A0A152A6U1"/>
<name>A0A152A6U1_TIELA</name>
<proteinExistence type="predicted"/>
<dbReference type="EMBL" id="LODT01000006">
    <property type="protein sequence ID" value="KYR01841.1"/>
    <property type="molecule type" value="Genomic_DNA"/>
</dbReference>
<comment type="caution">
    <text evidence="2">The sequence shown here is derived from an EMBL/GenBank/DDBJ whole genome shotgun (WGS) entry which is preliminary data.</text>
</comment>
<sequence length="305" mass="35794">MSGNNKNRSIRTTETLELSDEDFVEEYTGDDPLATYSDYVNSITDINRLRKLVLIKESKIFDIKNQDDSQFFKTILDFTDIAKKNKELEVRVSELDKQLEIKEKDRQLQEKDSQLQEKEGLIQLYVEINNLKISNQNLQKTVLSHQESIANLNEKISSIPYKTLRKEKILSLNYTSDVSKFYLRYILLPLVREMKSFEDIEWDEFEAIYTDYMEVKILSLKMGVNINILHYVNSIRISFVHSIKSLVPSTIQRGVDNMIEYVGYLDKLYQPLTYQLKKTIDVYLQQNPQKTRATTSINTINNNNK</sequence>
<feature type="coiled-coil region" evidence="1">
    <location>
        <begin position="85"/>
        <end position="155"/>
    </location>
</feature>
<evidence type="ECO:0000313" key="3">
    <source>
        <dbReference type="Proteomes" id="UP000076078"/>
    </source>
</evidence>